<evidence type="ECO:0000259" key="1">
    <source>
        <dbReference type="Pfam" id="PF13333"/>
    </source>
</evidence>
<comment type="caution">
    <text evidence="2">The sequence shown here is derived from an EMBL/GenBank/DDBJ whole genome shotgun (WGS) entry which is preliminary data.</text>
</comment>
<evidence type="ECO:0000313" key="3">
    <source>
        <dbReference type="Proteomes" id="UP000285456"/>
    </source>
</evidence>
<dbReference type="GO" id="GO:0015074">
    <property type="term" value="P:DNA integration"/>
    <property type="evidence" value="ECO:0007669"/>
    <property type="project" value="InterPro"/>
</dbReference>
<evidence type="ECO:0000313" key="2">
    <source>
        <dbReference type="EMBL" id="RHW30032.1"/>
    </source>
</evidence>
<name>A0A417YBF2_9BACI</name>
<dbReference type="EMBL" id="QWEH01000017">
    <property type="protein sequence ID" value="RHW30032.1"/>
    <property type="molecule type" value="Genomic_DNA"/>
</dbReference>
<dbReference type="AlphaFoldDB" id="A0A417YBF2"/>
<keyword evidence="3" id="KW-1185">Reference proteome</keyword>
<dbReference type="Pfam" id="PF13333">
    <property type="entry name" value="rve_2"/>
    <property type="match status" value="1"/>
</dbReference>
<gene>
    <name evidence="2" type="ORF">D1B32_19200</name>
</gene>
<dbReference type="InterPro" id="IPR001584">
    <property type="entry name" value="Integrase_cat-core"/>
</dbReference>
<reference evidence="2 3" key="1">
    <citation type="journal article" date="2007" name="Int. J. Syst. Evol. Microbiol.">
        <title>Oceanobacillus profundus sp. nov., isolated from a deep-sea sediment core.</title>
        <authorList>
            <person name="Kim Y.G."/>
            <person name="Choi D.H."/>
            <person name="Hyun S."/>
            <person name="Cho B.C."/>
        </authorList>
    </citation>
    <scope>NUCLEOTIDE SEQUENCE [LARGE SCALE GENOMIC DNA]</scope>
    <source>
        <strain evidence="2 3">DSM 18246</strain>
    </source>
</reference>
<feature type="domain" description="Integrase catalytic" evidence="1">
    <location>
        <begin position="10"/>
        <end position="52"/>
    </location>
</feature>
<accession>A0A417YBF2</accession>
<proteinExistence type="predicted"/>
<sequence length="54" mass="6395">MEIVEDALANGKNDHETFEDLSTAIDKYIYFYNHDRYQERLNGLNPIEYRAKAV</sequence>
<dbReference type="OrthoDB" id="9781005at2"/>
<organism evidence="2 3">
    <name type="scientific">Oceanobacillus profundus</name>
    <dbReference type="NCBI Taxonomy" id="372463"/>
    <lineage>
        <taxon>Bacteria</taxon>
        <taxon>Bacillati</taxon>
        <taxon>Bacillota</taxon>
        <taxon>Bacilli</taxon>
        <taxon>Bacillales</taxon>
        <taxon>Bacillaceae</taxon>
        <taxon>Oceanobacillus</taxon>
    </lineage>
</organism>
<dbReference type="Proteomes" id="UP000285456">
    <property type="component" value="Unassembled WGS sequence"/>
</dbReference>
<protein>
    <recommendedName>
        <fullName evidence="1">Integrase catalytic domain-containing protein</fullName>
    </recommendedName>
</protein>
<dbReference type="RefSeq" id="WP_095313125.1">
    <property type="nucleotide sequence ID" value="NZ_JAMAWL010000016.1"/>
</dbReference>